<dbReference type="VEuPathDB" id="PlasmoDB:PVP01_1148500"/>
<gene>
    <name evidence="2" type="ORF">PVP01_1148500</name>
</gene>
<dbReference type="EMBL" id="LT635622">
    <property type="protein sequence ID" value="VUZ97232.1"/>
    <property type="molecule type" value="Genomic_DNA"/>
</dbReference>
<organism evidence="2 3">
    <name type="scientific">Plasmodium vivax</name>
    <name type="common">malaria parasite P. vivax</name>
    <dbReference type="NCBI Taxonomy" id="5855"/>
    <lineage>
        <taxon>Eukaryota</taxon>
        <taxon>Sar</taxon>
        <taxon>Alveolata</taxon>
        <taxon>Apicomplexa</taxon>
        <taxon>Aconoidasida</taxon>
        <taxon>Haemosporida</taxon>
        <taxon>Plasmodiidae</taxon>
        <taxon>Plasmodium</taxon>
        <taxon>Plasmodium (Plasmodium)</taxon>
    </lineage>
</organism>
<dbReference type="Proteomes" id="UP000220605">
    <property type="component" value="Chromosome 11"/>
</dbReference>
<evidence type="ECO:0000256" key="1">
    <source>
        <dbReference type="SAM" id="Phobius"/>
    </source>
</evidence>
<protein>
    <submittedName>
        <fullName evidence="2">VIR protein</fullName>
    </submittedName>
</protein>
<feature type="transmembrane region" description="Helical" evidence="1">
    <location>
        <begin position="299"/>
        <end position="325"/>
    </location>
</feature>
<proteinExistence type="predicted"/>
<dbReference type="VEuPathDB" id="PlasmoDB:PVPAM_110053300"/>
<reference evidence="3" key="1">
    <citation type="submission" date="2016-07" db="EMBL/GenBank/DDBJ databases">
        <authorList>
            <consortium name="Pathogen Informatics"/>
        </authorList>
    </citation>
    <scope>NUCLEOTIDE SEQUENCE [LARGE SCALE GENOMIC DNA]</scope>
</reference>
<sequence>MQESDLKHLPSYKFYDGFKEKNNMPESSKYCEELKKNYPANQKIHKICNLLITNVFYFRDEHSKNGDFLDKHCYDLNYWLHEQLSIVLGGKAHNAKIYSLFKEFQEAWESLIKDELFDNTDYICMPIPELFKIPLIKYMKYFFDYLENYETIKKEITMSGEKPNNYCPYISERVQVYHAFKALCSSVLDNYCKKYVEDYKNCDPKTLLSMPSCKGGATGNILRNNGLMTQNLNLQRSIPNSMIPGLGYIPDLQNVFMQSLPGLMEGGIGSLGLESLLNKFPALSNMINSNAFKQYGTPLFYGIVSLIFFFIFYKCRSCFFCFNIFNRRRRRGYLSNFGPTDFMGGPFGFPSPMMPMNPYSLPYQSM</sequence>
<name>A0A565A056_PLAVI</name>
<dbReference type="OrthoDB" id="389259at2759"/>
<keyword evidence="1" id="KW-1133">Transmembrane helix</keyword>
<accession>A0A565A056</accession>
<keyword evidence="1" id="KW-0812">Transmembrane</keyword>
<evidence type="ECO:0000313" key="2">
    <source>
        <dbReference type="EMBL" id="VUZ97232.1"/>
    </source>
</evidence>
<keyword evidence="1" id="KW-0472">Membrane</keyword>
<evidence type="ECO:0000313" key="3">
    <source>
        <dbReference type="Proteomes" id="UP000220605"/>
    </source>
</evidence>
<dbReference type="Pfam" id="PF05795">
    <property type="entry name" value="Plasmodium_Vir"/>
    <property type="match status" value="1"/>
</dbReference>
<dbReference type="InterPro" id="IPR008780">
    <property type="entry name" value="Plasmodium_Vir"/>
</dbReference>
<dbReference type="VEuPathDB" id="PlasmoDB:PVX_124710"/>
<dbReference type="VEuPathDB" id="PlasmoDB:PVW1_140078700"/>
<dbReference type="AlphaFoldDB" id="A0A565A056"/>